<dbReference type="Gene3D" id="3.40.50.1820">
    <property type="entry name" value="alpha/beta hydrolase"/>
    <property type="match status" value="1"/>
</dbReference>
<dbReference type="RefSeq" id="WP_150930271.1">
    <property type="nucleotide sequence ID" value="NZ_VYTZ01000001.1"/>
</dbReference>
<dbReference type="PRINTS" id="PR00111">
    <property type="entry name" value="ABHYDROLASE"/>
</dbReference>
<dbReference type="Pfam" id="PF00561">
    <property type="entry name" value="Abhydrolase_1"/>
    <property type="match status" value="1"/>
</dbReference>
<keyword evidence="2" id="KW-0378">Hydrolase</keyword>
<feature type="domain" description="AB hydrolase-1" evidence="1">
    <location>
        <begin position="20"/>
        <end position="245"/>
    </location>
</feature>
<comment type="caution">
    <text evidence="2">The sequence shown here is derived from an EMBL/GenBank/DDBJ whole genome shotgun (WGS) entry which is preliminary data.</text>
</comment>
<name>A0A5J5KC13_9ACTN</name>
<accession>A0A5J5KC13</accession>
<dbReference type="Proteomes" id="UP000327011">
    <property type="component" value="Unassembled WGS sequence"/>
</dbReference>
<evidence type="ECO:0000259" key="1">
    <source>
        <dbReference type="Pfam" id="PF00561"/>
    </source>
</evidence>
<dbReference type="InterPro" id="IPR000073">
    <property type="entry name" value="AB_hydrolase_1"/>
</dbReference>
<sequence length="270" mass="29105">MDVKISGLPVHVVEHGGGIPVLALHGAGVDHREMAGALEPVFRDRPGYRRIYPDLPGMGHTPLPDWFRGSDDTLDVVLGLVDALVGDEPFAVVGHSFGAYLARAVADRRPERVAGLALICPIGEEAGDVPAHAVLHGSADAADALSPDERAQFRDYFVVQTPAMVERFREHVAPALPLVDGAGLERISGQWRLSEAPAETPPYTGPALILAGRQDGTVGYAGPWELVERYPRATFAVLDRAGHALPHEQLGLFTALVAEWLDRVHEHRTT</sequence>
<dbReference type="PANTHER" id="PTHR43798:SF6">
    <property type="entry name" value="HYDROLASE, PUTATIVE (AFU_ORTHOLOGUE AFUA_4G13070)-RELATED"/>
    <property type="match status" value="1"/>
</dbReference>
<dbReference type="SUPFAM" id="SSF53474">
    <property type="entry name" value="alpha/beta-Hydrolases"/>
    <property type="match status" value="1"/>
</dbReference>
<dbReference type="GO" id="GO:0016787">
    <property type="term" value="F:hydrolase activity"/>
    <property type="evidence" value="ECO:0007669"/>
    <property type="project" value="UniProtKB-KW"/>
</dbReference>
<dbReference type="AlphaFoldDB" id="A0A5J5KC13"/>
<organism evidence="2 3">
    <name type="scientific">Microbispora cellulosiformans</name>
    <dbReference type="NCBI Taxonomy" id="2614688"/>
    <lineage>
        <taxon>Bacteria</taxon>
        <taxon>Bacillati</taxon>
        <taxon>Actinomycetota</taxon>
        <taxon>Actinomycetes</taxon>
        <taxon>Streptosporangiales</taxon>
        <taxon>Streptosporangiaceae</taxon>
        <taxon>Microbispora</taxon>
    </lineage>
</organism>
<gene>
    <name evidence="2" type="ORF">F5972_01395</name>
</gene>
<protein>
    <submittedName>
        <fullName evidence="2">Alpha/beta hydrolase</fullName>
    </submittedName>
</protein>
<dbReference type="InterPro" id="IPR050266">
    <property type="entry name" value="AB_hydrolase_sf"/>
</dbReference>
<dbReference type="EMBL" id="VYTZ01000001">
    <property type="protein sequence ID" value="KAA9381519.1"/>
    <property type="molecule type" value="Genomic_DNA"/>
</dbReference>
<evidence type="ECO:0000313" key="3">
    <source>
        <dbReference type="Proteomes" id="UP000327011"/>
    </source>
</evidence>
<dbReference type="InterPro" id="IPR029058">
    <property type="entry name" value="AB_hydrolase_fold"/>
</dbReference>
<evidence type="ECO:0000313" key="2">
    <source>
        <dbReference type="EMBL" id="KAA9381519.1"/>
    </source>
</evidence>
<keyword evidence="3" id="KW-1185">Reference proteome</keyword>
<reference evidence="2 3" key="1">
    <citation type="submission" date="2019-09" db="EMBL/GenBank/DDBJ databases">
        <title>Screening of Novel Bioactive Compounds from Soil-Associated.</title>
        <authorList>
            <person name="Gong X."/>
        </authorList>
    </citation>
    <scope>NUCLEOTIDE SEQUENCE [LARGE SCALE GENOMIC DNA]</scope>
    <source>
        <strain evidence="2 3">Gxj-6</strain>
    </source>
</reference>
<proteinExistence type="predicted"/>
<dbReference type="PANTHER" id="PTHR43798">
    <property type="entry name" value="MONOACYLGLYCEROL LIPASE"/>
    <property type="match status" value="1"/>
</dbReference>